<reference evidence="3" key="1">
    <citation type="submission" date="2016-06" db="EMBL/GenBank/DDBJ databases">
        <authorList>
            <person name="Varghese N."/>
            <person name="Submissions Spin"/>
        </authorList>
    </citation>
    <scope>NUCLEOTIDE SEQUENCE [LARGE SCALE GENOMIC DNA]</scope>
    <source>
        <strain evidence="3">DSM 45161</strain>
    </source>
</reference>
<dbReference type="GO" id="GO:0008171">
    <property type="term" value="F:O-methyltransferase activity"/>
    <property type="evidence" value="ECO:0007669"/>
    <property type="project" value="TreeGrafter"/>
</dbReference>
<dbReference type="Pfam" id="PF05050">
    <property type="entry name" value="Methyltransf_21"/>
    <property type="match status" value="1"/>
</dbReference>
<evidence type="ECO:0000313" key="2">
    <source>
        <dbReference type="EMBL" id="SCG72864.1"/>
    </source>
</evidence>
<dbReference type="PANTHER" id="PTHR36973">
    <property type="entry name" value="SLL1456 PROTEIN-RELATED"/>
    <property type="match status" value="1"/>
</dbReference>
<keyword evidence="2" id="KW-0489">Methyltransferase</keyword>
<keyword evidence="2" id="KW-0808">Transferase</keyword>
<dbReference type="Gene3D" id="3.40.50.150">
    <property type="entry name" value="Vaccinia Virus protein VP39"/>
    <property type="match status" value="1"/>
</dbReference>
<organism evidence="2 3">
    <name type="scientific">Micromonospora coxensis</name>
    <dbReference type="NCBI Taxonomy" id="356852"/>
    <lineage>
        <taxon>Bacteria</taxon>
        <taxon>Bacillati</taxon>
        <taxon>Actinomycetota</taxon>
        <taxon>Actinomycetes</taxon>
        <taxon>Micromonosporales</taxon>
        <taxon>Micromonosporaceae</taxon>
        <taxon>Micromonospora</taxon>
    </lineage>
</organism>
<protein>
    <submittedName>
        <fullName evidence="2">Methyltransferase, FkbM family</fullName>
    </submittedName>
</protein>
<sequence>MTSAQGALRRVYRASGIRRAHIVTIKTSLRLRSGRIRNDIGIVLYGDPSDDRAALLSRKGGALDRAAVRVWRHLATQLRPSVVIDVGANYGEVAFCTTYPNGARLHLVEANPAVLPWLRRTIDGCRDRYPSVRLHAGAASDRAGSARLHLTGHHSGTSSLATEGERGVTVETFRLDEHIELDQNDTVLFKVDVEGHEQAVLDGMSGLLKGRPFAGLCEVQNGDARFFDFLCGNFRVYLVQGHSETEVDARRLREAVAEGNADGWSRYTKDVVLRPL</sequence>
<dbReference type="RefSeq" id="WP_088978282.1">
    <property type="nucleotide sequence ID" value="NZ_LT607753.1"/>
</dbReference>
<gene>
    <name evidence="2" type="ORF">GA0070614_5090</name>
</gene>
<dbReference type="PANTHER" id="PTHR36973:SF4">
    <property type="entry name" value="NODULATION PROTEIN"/>
    <property type="match status" value="1"/>
</dbReference>
<accession>A0A1C5JQK7</accession>
<proteinExistence type="predicted"/>
<dbReference type="GO" id="GO:0032259">
    <property type="term" value="P:methylation"/>
    <property type="evidence" value="ECO:0007669"/>
    <property type="project" value="UniProtKB-KW"/>
</dbReference>
<dbReference type="EMBL" id="LT607753">
    <property type="protein sequence ID" value="SCG72864.1"/>
    <property type="molecule type" value="Genomic_DNA"/>
</dbReference>
<dbReference type="OrthoDB" id="3338469at2"/>
<dbReference type="InterPro" id="IPR029063">
    <property type="entry name" value="SAM-dependent_MTases_sf"/>
</dbReference>
<evidence type="ECO:0000313" key="3">
    <source>
        <dbReference type="Proteomes" id="UP000198215"/>
    </source>
</evidence>
<dbReference type="InterPro" id="IPR006342">
    <property type="entry name" value="FkbM_mtfrase"/>
</dbReference>
<keyword evidence="3" id="KW-1185">Reference proteome</keyword>
<dbReference type="InterPro" id="IPR053188">
    <property type="entry name" value="FkbM_Methyltransferase"/>
</dbReference>
<dbReference type="AlphaFoldDB" id="A0A1C5JQK7"/>
<dbReference type="Proteomes" id="UP000198215">
    <property type="component" value="Chromosome I"/>
</dbReference>
<name>A0A1C5JQK7_9ACTN</name>
<dbReference type="NCBIfam" id="TIGR01444">
    <property type="entry name" value="fkbM_fam"/>
    <property type="match status" value="1"/>
</dbReference>
<evidence type="ECO:0000259" key="1">
    <source>
        <dbReference type="Pfam" id="PF05050"/>
    </source>
</evidence>
<dbReference type="SUPFAM" id="SSF53335">
    <property type="entry name" value="S-adenosyl-L-methionine-dependent methyltransferases"/>
    <property type="match status" value="1"/>
</dbReference>
<feature type="domain" description="Methyltransferase FkbM" evidence="1">
    <location>
        <begin position="85"/>
        <end position="235"/>
    </location>
</feature>